<keyword evidence="5" id="KW-1185">Reference proteome</keyword>
<comment type="caution">
    <text evidence="4">The sequence shown here is derived from an EMBL/GenBank/DDBJ whole genome shotgun (WGS) entry which is preliminary data.</text>
</comment>
<proteinExistence type="predicted"/>
<evidence type="ECO:0000256" key="1">
    <source>
        <dbReference type="SAM" id="MobiDB-lite"/>
    </source>
</evidence>
<dbReference type="OrthoDB" id="445556at2759"/>
<gene>
    <name evidence="4" type="ORF">AYI68_g7829</name>
</gene>
<feature type="compositionally biased region" description="Polar residues" evidence="1">
    <location>
        <begin position="150"/>
        <end position="164"/>
    </location>
</feature>
<dbReference type="AlphaFoldDB" id="A0A1R0GMN3"/>
<evidence type="ECO:0000256" key="2">
    <source>
        <dbReference type="SAM" id="Phobius"/>
    </source>
</evidence>
<evidence type="ECO:0000313" key="5">
    <source>
        <dbReference type="Proteomes" id="UP000187455"/>
    </source>
</evidence>
<dbReference type="PRINTS" id="PR00625">
    <property type="entry name" value="JDOMAIN"/>
</dbReference>
<dbReference type="Gene3D" id="1.10.287.110">
    <property type="entry name" value="DnaJ domain"/>
    <property type="match status" value="1"/>
</dbReference>
<dbReference type="PROSITE" id="PS50076">
    <property type="entry name" value="DNAJ_2"/>
    <property type="match status" value="1"/>
</dbReference>
<feature type="domain" description="J" evidence="3">
    <location>
        <begin position="8"/>
        <end position="92"/>
    </location>
</feature>
<dbReference type="Pfam" id="PF00226">
    <property type="entry name" value="DnaJ"/>
    <property type="match status" value="1"/>
</dbReference>
<keyword evidence="2" id="KW-0472">Membrane</keyword>
<dbReference type="Proteomes" id="UP000187455">
    <property type="component" value="Unassembled WGS sequence"/>
</dbReference>
<evidence type="ECO:0000259" key="3">
    <source>
        <dbReference type="PROSITE" id="PS50076"/>
    </source>
</evidence>
<feature type="compositionally biased region" description="Low complexity" evidence="1">
    <location>
        <begin position="169"/>
        <end position="179"/>
    </location>
</feature>
<name>A0A1R0GMN3_9FUNG</name>
<feature type="transmembrane region" description="Helical" evidence="2">
    <location>
        <begin position="241"/>
        <end position="259"/>
    </location>
</feature>
<sequence length="265" mass="31087">MFKRRTENYYQILKLPTNSSKKEIKAQFYKLSLKCHPDMIKRKFPLTSNENIEEVSQQDQNIEASKREFLRISEAYKTLSNEKLRRDYDRKIGVRNLNSQINFNQYHRVHPQRSHHQNNMHDSSNSFNNNWKRDDSSQFNFYKAYKNPNFYSSGAQNGPQTSSFRDFGNSRNGNSNLNSQTINHMKNNFNNPGFFGDFRNGKASNTGNKPDFKDNSNQNNSDQKYHLNDNQTDFKEYVDHYSTFAVSFTVVGIVAFIGFRVSALF</sequence>
<dbReference type="InterPro" id="IPR001623">
    <property type="entry name" value="DnaJ_domain"/>
</dbReference>
<dbReference type="PANTHER" id="PTHR44240">
    <property type="entry name" value="DNAJ DOMAIN (PROKARYOTIC HEAT SHOCK PROTEIN)-RELATED"/>
    <property type="match status" value="1"/>
</dbReference>
<reference evidence="4 5" key="1">
    <citation type="journal article" date="2016" name="Mol. Biol. Evol.">
        <title>Genome-Wide Survey of Gut Fungi (Harpellales) Reveals the First Horizontally Transferred Ubiquitin Gene from a Mosquito Host.</title>
        <authorList>
            <person name="Wang Y."/>
            <person name="White M.M."/>
            <person name="Kvist S."/>
            <person name="Moncalvo J.M."/>
        </authorList>
    </citation>
    <scope>NUCLEOTIDE SEQUENCE [LARGE SCALE GENOMIC DNA]</scope>
    <source>
        <strain evidence="4 5">ALG-7-W6</strain>
    </source>
</reference>
<evidence type="ECO:0000313" key="4">
    <source>
        <dbReference type="EMBL" id="OLY78128.1"/>
    </source>
</evidence>
<feature type="region of interest" description="Disordered" evidence="1">
    <location>
        <begin position="150"/>
        <end position="227"/>
    </location>
</feature>
<feature type="compositionally biased region" description="Low complexity" evidence="1">
    <location>
        <begin position="187"/>
        <end position="198"/>
    </location>
</feature>
<accession>A0A1R0GMN3</accession>
<keyword evidence="2" id="KW-1133">Transmembrane helix</keyword>
<protein>
    <submittedName>
        <fullName evidence="4">DnaJ-like protein</fullName>
    </submittedName>
</protein>
<dbReference type="SUPFAM" id="SSF46565">
    <property type="entry name" value="Chaperone J-domain"/>
    <property type="match status" value="1"/>
</dbReference>
<dbReference type="STRING" id="133383.A0A1R0GMN3"/>
<dbReference type="InterPro" id="IPR052276">
    <property type="entry name" value="Diphthamide-biosynth_chaperone"/>
</dbReference>
<dbReference type="EMBL" id="LSSL01007185">
    <property type="protein sequence ID" value="OLY78128.1"/>
    <property type="molecule type" value="Genomic_DNA"/>
</dbReference>
<organism evidence="4 5">
    <name type="scientific">Smittium mucronatum</name>
    <dbReference type="NCBI Taxonomy" id="133383"/>
    <lineage>
        <taxon>Eukaryota</taxon>
        <taxon>Fungi</taxon>
        <taxon>Fungi incertae sedis</taxon>
        <taxon>Zoopagomycota</taxon>
        <taxon>Kickxellomycotina</taxon>
        <taxon>Harpellomycetes</taxon>
        <taxon>Harpellales</taxon>
        <taxon>Legeriomycetaceae</taxon>
        <taxon>Smittium</taxon>
    </lineage>
</organism>
<keyword evidence="2" id="KW-0812">Transmembrane</keyword>
<dbReference type="InterPro" id="IPR036869">
    <property type="entry name" value="J_dom_sf"/>
</dbReference>
<dbReference type="PANTHER" id="PTHR44240:SF10">
    <property type="entry name" value="J DOMAIN-CONTAINING PROTEIN"/>
    <property type="match status" value="1"/>
</dbReference>
<dbReference type="SMART" id="SM00271">
    <property type="entry name" value="DnaJ"/>
    <property type="match status" value="1"/>
</dbReference>
<dbReference type="CDD" id="cd06257">
    <property type="entry name" value="DnaJ"/>
    <property type="match status" value="1"/>
</dbReference>